<name>A0A0V1AFF2_9BILA</name>
<dbReference type="EMBL" id="JYDQ01000003">
    <property type="protein sequence ID" value="KRY23495.1"/>
    <property type="molecule type" value="Genomic_DNA"/>
</dbReference>
<organism evidence="1 2">
    <name type="scientific">Trichinella patagoniensis</name>
    <dbReference type="NCBI Taxonomy" id="990121"/>
    <lineage>
        <taxon>Eukaryota</taxon>
        <taxon>Metazoa</taxon>
        <taxon>Ecdysozoa</taxon>
        <taxon>Nematoda</taxon>
        <taxon>Enoplea</taxon>
        <taxon>Dorylaimia</taxon>
        <taxon>Trichinellida</taxon>
        <taxon>Trichinellidae</taxon>
        <taxon>Trichinella</taxon>
    </lineage>
</organism>
<reference evidence="1 2" key="1">
    <citation type="submission" date="2015-01" db="EMBL/GenBank/DDBJ databases">
        <title>Evolution of Trichinella species and genotypes.</title>
        <authorList>
            <person name="Korhonen P.K."/>
            <person name="Edoardo P."/>
            <person name="Giuseppe L.R."/>
            <person name="Gasser R.B."/>
        </authorList>
    </citation>
    <scope>NUCLEOTIDE SEQUENCE [LARGE SCALE GENOMIC DNA]</scope>
    <source>
        <strain evidence="1">ISS2496</strain>
    </source>
</reference>
<dbReference type="Proteomes" id="UP000054783">
    <property type="component" value="Unassembled WGS sequence"/>
</dbReference>
<proteinExistence type="predicted"/>
<accession>A0A0V1AFF2</accession>
<dbReference type="AlphaFoldDB" id="A0A0V1AFF2"/>
<comment type="caution">
    <text evidence="1">The sequence shown here is derived from an EMBL/GenBank/DDBJ whole genome shotgun (WGS) entry which is preliminary data.</text>
</comment>
<evidence type="ECO:0000313" key="1">
    <source>
        <dbReference type="EMBL" id="KRY23495.1"/>
    </source>
</evidence>
<protein>
    <submittedName>
        <fullName evidence="1">Uncharacterized protein</fullName>
    </submittedName>
</protein>
<keyword evidence="2" id="KW-1185">Reference proteome</keyword>
<evidence type="ECO:0000313" key="2">
    <source>
        <dbReference type="Proteomes" id="UP000054783"/>
    </source>
</evidence>
<sequence>MNKLGPSTKLHQNQTIFVDWQNSKHHAQKINETAATKKAKRDASFGKINGNKFSVIVRHSLKPPSFGQYFVVLGKSIFLHFRSISNKL</sequence>
<gene>
    <name evidence="1" type="ORF">T12_3759</name>
</gene>